<dbReference type="Proteomes" id="UP001058860">
    <property type="component" value="Chromosome"/>
</dbReference>
<keyword evidence="3" id="KW-0378">Hydrolase</keyword>
<accession>A0ABY5PK07</accession>
<organism evidence="3 4">
    <name type="scientific">Svornostia abyssi</name>
    <dbReference type="NCBI Taxonomy" id="2898438"/>
    <lineage>
        <taxon>Bacteria</taxon>
        <taxon>Bacillati</taxon>
        <taxon>Actinomycetota</taxon>
        <taxon>Thermoleophilia</taxon>
        <taxon>Solirubrobacterales</taxon>
        <taxon>Baekduiaceae</taxon>
        <taxon>Svornostia</taxon>
    </lineage>
</organism>
<dbReference type="Gene3D" id="3.40.50.1820">
    <property type="entry name" value="alpha/beta hydrolase"/>
    <property type="match status" value="1"/>
</dbReference>
<sequence>MGTSSRRATIAVLLACICGLAACGGSSEPPPQEVSAPLLRYERGVRLDPDRSPRAREGTLRVSRISYRSVDGDRVPALLAVPTHARPLGCVIVQGGLTTPKEATADLRQALAVARLASFTIDPRDVGERGSPEELAAAISSPEGLRALLVATVVELRLGVDYLSRRRICRDNIAFMGSAFGSMAGVILTAQDRRIKSALLSSVGATFEQALLARPLAAERVPNLPNYVPTATADPAALEHAVDVLSPYDSKRWIGRIAPRPVMLMNGRFDPTVLPGDAMELVAAARRPKTLLYYDGGPDPFAEGPARDLNLLRAGRFLVETMDLPFPTS</sequence>
<dbReference type="SUPFAM" id="SSF53474">
    <property type="entry name" value="alpha/beta-Hydrolases"/>
    <property type="match status" value="1"/>
</dbReference>
<evidence type="ECO:0000313" key="3">
    <source>
        <dbReference type="EMBL" id="UUY05034.1"/>
    </source>
</evidence>
<comment type="similarity">
    <text evidence="1">Belongs to the AB hydrolase superfamily.</text>
</comment>
<evidence type="ECO:0000256" key="1">
    <source>
        <dbReference type="ARBA" id="ARBA00008645"/>
    </source>
</evidence>
<dbReference type="EMBL" id="CP088295">
    <property type="protein sequence ID" value="UUY05034.1"/>
    <property type="molecule type" value="Genomic_DNA"/>
</dbReference>
<proteinExistence type="inferred from homology"/>
<dbReference type="InterPro" id="IPR050261">
    <property type="entry name" value="FrsA_esterase"/>
</dbReference>
<evidence type="ECO:0000256" key="2">
    <source>
        <dbReference type="SAM" id="SignalP"/>
    </source>
</evidence>
<dbReference type="PROSITE" id="PS51257">
    <property type="entry name" value="PROKAR_LIPOPROTEIN"/>
    <property type="match status" value="1"/>
</dbReference>
<feature type="signal peptide" evidence="2">
    <location>
        <begin position="1"/>
        <end position="21"/>
    </location>
</feature>
<feature type="chain" id="PRO_5047469455" evidence="2">
    <location>
        <begin position="22"/>
        <end position="329"/>
    </location>
</feature>
<reference evidence="4" key="1">
    <citation type="submission" date="2021-11" db="EMBL/GenBank/DDBJ databases">
        <title>Cultivation dependent microbiological survey of springs from the worlds oldest radium mine currently devoted to the extraction of radon-saturated water.</title>
        <authorList>
            <person name="Kapinusova G."/>
            <person name="Smrhova T."/>
            <person name="Strejcek M."/>
            <person name="Suman J."/>
            <person name="Jani K."/>
            <person name="Pajer P."/>
            <person name="Uhlik O."/>
        </authorList>
    </citation>
    <scope>NUCLEOTIDE SEQUENCE [LARGE SCALE GENOMIC DNA]</scope>
    <source>
        <strain evidence="4">J379</strain>
    </source>
</reference>
<dbReference type="RefSeq" id="WP_353865502.1">
    <property type="nucleotide sequence ID" value="NZ_CP088295.1"/>
</dbReference>
<keyword evidence="4" id="KW-1185">Reference proteome</keyword>
<keyword evidence="2" id="KW-0732">Signal</keyword>
<evidence type="ECO:0000313" key="4">
    <source>
        <dbReference type="Proteomes" id="UP001058860"/>
    </source>
</evidence>
<dbReference type="PANTHER" id="PTHR22946">
    <property type="entry name" value="DIENELACTONE HYDROLASE DOMAIN-CONTAINING PROTEIN-RELATED"/>
    <property type="match status" value="1"/>
</dbReference>
<gene>
    <name evidence="3" type="ORF">LRS13_05750</name>
</gene>
<dbReference type="GO" id="GO:0016787">
    <property type="term" value="F:hydrolase activity"/>
    <property type="evidence" value="ECO:0007669"/>
    <property type="project" value="UniProtKB-KW"/>
</dbReference>
<name>A0ABY5PK07_9ACTN</name>
<dbReference type="InterPro" id="IPR029058">
    <property type="entry name" value="AB_hydrolase_fold"/>
</dbReference>
<protein>
    <submittedName>
        <fullName evidence="3">Alpha/beta hydrolase</fullName>
    </submittedName>
</protein>